<protein>
    <recommendedName>
        <fullName evidence="8">Holo-[acyl-carrier-protein] synthase</fullName>
        <shortName evidence="8">Holo-ACP synthase</shortName>
        <ecNumber evidence="8">2.7.8.7</ecNumber>
    </recommendedName>
    <alternativeName>
        <fullName evidence="8">4'-phosphopantetheinyl transferase AcpS</fullName>
    </alternativeName>
</protein>
<evidence type="ECO:0000256" key="5">
    <source>
        <dbReference type="ARBA" id="ARBA00022842"/>
    </source>
</evidence>
<dbReference type="InterPro" id="IPR008278">
    <property type="entry name" value="4-PPantetheinyl_Trfase_dom"/>
</dbReference>
<dbReference type="EMBL" id="VIWV01000001">
    <property type="protein sequence ID" value="TWF84766.1"/>
    <property type="molecule type" value="Genomic_DNA"/>
</dbReference>
<evidence type="ECO:0000256" key="3">
    <source>
        <dbReference type="ARBA" id="ARBA00022723"/>
    </source>
</evidence>
<comment type="catalytic activity">
    <reaction evidence="8">
        <text>apo-[ACP] + CoA = holo-[ACP] + adenosine 3',5'-bisphosphate + H(+)</text>
        <dbReference type="Rhea" id="RHEA:12068"/>
        <dbReference type="Rhea" id="RHEA-COMP:9685"/>
        <dbReference type="Rhea" id="RHEA-COMP:9690"/>
        <dbReference type="ChEBI" id="CHEBI:15378"/>
        <dbReference type="ChEBI" id="CHEBI:29999"/>
        <dbReference type="ChEBI" id="CHEBI:57287"/>
        <dbReference type="ChEBI" id="CHEBI:58343"/>
        <dbReference type="ChEBI" id="CHEBI:64479"/>
        <dbReference type="EC" id="2.7.8.7"/>
    </reaction>
</comment>
<dbReference type="NCBIfam" id="TIGR00516">
    <property type="entry name" value="acpS"/>
    <property type="match status" value="1"/>
</dbReference>
<feature type="binding site" evidence="8">
    <location>
        <position position="27"/>
    </location>
    <ligand>
        <name>Mg(2+)</name>
        <dbReference type="ChEBI" id="CHEBI:18420"/>
    </ligand>
</feature>
<dbReference type="NCBIfam" id="TIGR00556">
    <property type="entry name" value="pantethn_trn"/>
    <property type="match status" value="1"/>
</dbReference>
<dbReference type="GO" id="GO:0008897">
    <property type="term" value="F:holo-[acyl-carrier-protein] synthase activity"/>
    <property type="evidence" value="ECO:0007669"/>
    <property type="project" value="UniProtKB-UniRule"/>
</dbReference>
<evidence type="ECO:0000313" key="12">
    <source>
        <dbReference type="Proteomes" id="UP000316603"/>
    </source>
</evidence>
<feature type="binding site" evidence="8">
    <location>
        <position position="76"/>
    </location>
    <ligand>
        <name>Mg(2+)</name>
        <dbReference type="ChEBI" id="CHEBI:18420"/>
    </ligand>
</feature>
<evidence type="ECO:0000313" key="11">
    <source>
        <dbReference type="EMBL" id="TWF84766.1"/>
    </source>
</evidence>
<evidence type="ECO:0000256" key="9">
    <source>
        <dbReference type="SAM" id="MobiDB-lite"/>
    </source>
</evidence>
<keyword evidence="5 8" id="KW-0460">Magnesium</keyword>
<dbReference type="OrthoDB" id="517356at2"/>
<evidence type="ECO:0000256" key="8">
    <source>
        <dbReference type="HAMAP-Rule" id="MF_00101"/>
    </source>
</evidence>
<keyword evidence="2 8" id="KW-0808">Transferase</keyword>
<dbReference type="Proteomes" id="UP000316603">
    <property type="component" value="Unassembled WGS sequence"/>
</dbReference>
<dbReference type="InterPro" id="IPR002582">
    <property type="entry name" value="ACPS"/>
</dbReference>
<dbReference type="InterPro" id="IPR004568">
    <property type="entry name" value="Ppantetheine-prot_Trfase_dom"/>
</dbReference>
<comment type="caution">
    <text evidence="11">The sequence shown here is derived from an EMBL/GenBank/DDBJ whole genome shotgun (WGS) entry which is preliminary data.</text>
</comment>
<dbReference type="Pfam" id="PF01648">
    <property type="entry name" value="ACPS"/>
    <property type="match status" value="1"/>
</dbReference>
<dbReference type="EC" id="2.7.8.7" evidence="8"/>
<evidence type="ECO:0000259" key="10">
    <source>
        <dbReference type="Pfam" id="PF01648"/>
    </source>
</evidence>
<comment type="subcellular location">
    <subcellularLocation>
        <location evidence="8">Cytoplasm</location>
    </subcellularLocation>
</comment>
<feature type="region of interest" description="Disordered" evidence="9">
    <location>
        <begin position="1"/>
        <end position="22"/>
    </location>
</feature>
<dbReference type="AlphaFoldDB" id="A0A561TCD7"/>
<dbReference type="RefSeq" id="WP_145866842.1">
    <property type="nucleotide sequence ID" value="NZ_BNCE01000025.1"/>
</dbReference>
<keyword evidence="8" id="KW-0963">Cytoplasm</keyword>
<gene>
    <name evidence="8" type="primary">acpS</name>
    <name evidence="11" type="ORF">FHX78_111702</name>
</gene>
<evidence type="ECO:0000256" key="7">
    <source>
        <dbReference type="ARBA" id="ARBA00023160"/>
    </source>
</evidence>
<keyword evidence="6 8" id="KW-0443">Lipid metabolism</keyword>
<keyword evidence="4 8" id="KW-0276">Fatty acid metabolism</keyword>
<dbReference type="GO" id="GO:0006633">
    <property type="term" value="P:fatty acid biosynthetic process"/>
    <property type="evidence" value="ECO:0007669"/>
    <property type="project" value="UniProtKB-UniRule"/>
</dbReference>
<accession>A0A561TCD7</accession>
<comment type="similarity">
    <text evidence="8">Belongs to the P-Pant transferase superfamily. AcpS family.</text>
</comment>
<keyword evidence="1 8" id="KW-0444">Lipid biosynthesis</keyword>
<evidence type="ECO:0000256" key="2">
    <source>
        <dbReference type="ARBA" id="ARBA00022679"/>
    </source>
</evidence>
<name>A0A561TCD7_9ACTN</name>
<keyword evidence="7 8" id="KW-0275">Fatty acid biosynthesis</keyword>
<feature type="domain" description="4'-phosphopantetheinyl transferase" evidence="10">
    <location>
        <begin position="24"/>
        <end position="120"/>
    </location>
</feature>
<dbReference type="GO" id="GO:0000287">
    <property type="term" value="F:magnesium ion binding"/>
    <property type="evidence" value="ECO:0007669"/>
    <property type="project" value="UniProtKB-UniRule"/>
</dbReference>
<dbReference type="HAMAP" id="MF_00101">
    <property type="entry name" value="AcpS"/>
    <property type="match status" value="1"/>
</dbReference>
<evidence type="ECO:0000256" key="4">
    <source>
        <dbReference type="ARBA" id="ARBA00022832"/>
    </source>
</evidence>
<dbReference type="SUPFAM" id="SSF56214">
    <property type="entry name" value="4'-phosphopantetheinyl transferase"/>
    <property type="match status" value="1"/>
</dbReference>
<sequence>MRPERAPGPATGRHPGPPGPRVLIGTDLVGTERVERLLDGRPELARRVFTERELAYCAGRTGRTHDHLAARFAAKEAVMKALGTGVSAGVDWTHIEVVNRRDGRPRLRLHGRAAELAHRRHLRQAEVSLTHTAGLALAHVVLVCAAGDDGTDPAP</sequence>
<evidence type="ECO:0000256" key="6">
    <source>
        <dbReference type="ARBA" id="ARBA00023098"/>
    </source>
</evidence>
<reference evidence="11 12" key="1">
    <citation type="submission" date="2019-06" db="EMBL/GenBank/DDBJ databases">
        <title>Sequencing the genomes of 1000 actinobacteria strains.</title>
        <authorList>
            <person name="Klenk H.-P."/>
        </authorList>
    </citation>
    <scope>NUCLEOTIDE SEQUENCE [LARGE SCALE GENOMIC DNA]</scope>
    <source>
        <strain evidence="11 12">DSM 41695</strain>
    </source>
</reference>
<keyword evidence="12" id="KW-1185">Reference proteome</keyword>
<keyword evidence="3 8" id="KW-0479">Metal-binding</keyword>
<comment type="function">
    <text evidence="8">Transfers the 4'-phosphopantetheine moiety from coenzyme A to a Ser of acyl-carrier-protein.</text>
</comment>
<evidence type="ECO:0000256" key="1">
    <source>
        <dbReference type="ARBA" id="ARBA00022516"/>
    </source>
</evidence>
<proteinExistence type="inferred from homology"/>
<dbReference type="Gene3D" id="3.90.470.20">
    <property type="entry name" value="4'-phosphopantetheinyl transferase domain"/>
    <property type="match status" value="1"/>
</dbReference>
<dbReference type="GO" id="GO:0005737">
    <property type="term" value="C:cytoplasm"/>
    <property type="evidence" value="ECO:0007669"/>
    <property type="project" value="UniProtKB-SubCell"/>
</dbReference>
<comment type="cofactor">
    <cofactor evidence="8">
        <name>Mg(2+)</name>
        <dbReference type="ChEBI" id="CHEBI:18420"/>
    </cofactor>
</comment>
<dbReference type="InterPro" id="IPR037143">
    <property type="entry name" value="4-PPantetheinyl_Trfase_dom_sf"/>
</dbReference>
<organism evidence="11 12">
    <name type="scientific">Streptomyces capillispiralis</name>
    <dbReference type="NCBI Taxonomy" id="68182"/>
    <lineage>
        <taxon>Bacteria</taxon>
        <taxon>Bacillati</taxon>
        <taxon>Actinomycetota</taxon>
        <taxon>Actinomycetes</taxon>
        <taxon>Kitasatosporales</taxon>
        <taxon>Streptomycetaceae</taxon>
        <taxon>Streptomyces</taxon>
    </lineage>
</organism>